<comment type="caution">
    <text evidence="2">The sequence shown here is derived from an EMBL/GenBank/DDBJ whole genome shotgun (WGS) entry which is preliminary data.</text>
</comment>
<evidence type="ECO:0000313" key="2">
    <source>
        <dbReference type="EMBL" id="KIQ21888.1"/>
    </source>
</evidence>
<dbReference type="OrthoDB" id="9777588at2"/>
<dbReference type="Proteomes" id="UP000032067">
    <property type="component" value="Unassembled WGS sequence"/>
</dbReference>
<dbReference type="InterPro" id="IPR018490">
    <property type="entry name" value="cNMP-bd_dom_sf"/>
</dbReference>
<dbReference type="CDD" id="cd00038">
    <property type="entry name" value="CAP_ED"/>
    <property type="match status" value="1"/>
</dbReference>
<sequence>MTLLENHPEKNIIRAQLRQNVLLKDLSESDRAELEAHLVIVDGNKGDFLLHQGVREMEQYFILDGILKRVVSNPEGKEMILRFADEHDMETSYAALRLGTPTPYGIVCVTKARVASLPLKEWITFLNRHPETKELFEYLVMKGMSEIMAHTITLHLLDAPGRVHRFMRKHPELEDRIPSKELASYLNLSAETLSRLRKRGKI</sequence>
<dbReference type="AlphaFoldDB" id="A0A0D0KYR4"/>
<organism evidence="2 3">
    <name type="scientific">Variovorax paradoxus</name>
    <dbReference type="NCBI Taxonomy" id="34073"/>
    <lineage>
        <taxon>Bacteria</taxon>
        <taxon>Pseudomonadati</taxon>
        <taxon>Pseudomonadota</taxon>
        <taxon>Betaproteobacteria</taxon>
        <taxon>Burkholderiales</taxon>
        <taxon>Comamonadaceae</taxon>
        <taxon>Variovorax</taxon>
    </lineage>
</organism>
<dbReference type="SUPFAM" id="SSF51206">
    <property type="entry name" value="cAMP-binding domain-like"/>
    <property type="match status" value="1"/>
</dbReference>
<name>A0A0D0KYR4_VARPD</name>
<proteinExistence type="predicted"/>
<dbReference type="InterPro" id="IPR014710">
    <property type="entry name" value="RmlC-like_jellyroll"/>
</dbReference>
<evidence type="ECO:0000313" key="3">
    <source>
        <dbReference type="Proteomes" id="UP000032067"/>
    </source>
</evidence>
<dbReference type="InterPro" id="IPR000595">
    <property type="entry name" value="cNMP-bd_dom"/>
</dbReference>
<dbReference type="RefSeq" id="WP_013543563.1">
    <property type="nucleotide sequence ID" value="NZ_JXQQ01000084.1"/>
</dbReference>
<dbReference type="SMART" id="SM00100">
    <property type="entry name" value="cNMP"/>
    <property type="match status" value="1"/>
</dbReference>
<reference evidence="2 3" key="1">
    <citation type="submission" date="2014-12" db="EMBL/GenBank/DDBJ databases">
        <title>16Stimator: statistical estimation of ribosomal gene copy numbers from draft genome assemblies.</title>
        <authorList>
            <person name="Perisin M.A."/>
            <person name="Vetter M."/>
            <person name="Gilbert J.A."/>
            <person name="Bergelson J."/>
        </authorList>
    </citation>
    <scope>NUCLEOTIDE SEQUENCE [LARGE SCALE GENOMIC DNA]</scope>
    <source>
        <strain evidence="2 3">MEDvA23</strain>
    </source>
</reference>
<dbReference type="Gene3D" id="2.60.120.10">
    <property type="entry name" value="Jelly Rolls"/>
    <property type="match status" value="1"/>
</dbReference>
<dbReference type="Pfam" id="PF00027">
    <property type="entry name" value="cNMP_binding"/>
    <property type="match status" value="1"/>
</dbReference>
<feature type="domain" description="Cyclic nucleotide-binding" evidence="1">
    <location>
        <begin position="22"/>
        <end position="117"/>
    </location>
</feature>
<evidence type="ECO:0000259" key="1">
    <source>
        <dbReference type="PROSITE" id="PS50042"/>
    </source>
</evidence>
<dbReference type="PROSITE" id="PS50042">
    <property type="entry name" value="CNMP_BINDING_3"/>
    <property type="match status" value="1"/>
</dbReference>
<dbReference type="EMBL" id="JXQQ01000084">
    <property type="protein sequence ID" value="KIQ21888.1"/>
    <property type="molecule type" value="Genomic_DNA"/>
</dbReference>
<protein>
    <submittedName>
        <fullName evidence="2">Cyclic nucleotide-binding protein</fullName>
    </submittedName>
</protein>
<accession>A0A0D0KYR4</accession>
<gene>
    <name evidence="2" type="ORF">RT97_26775</name>
</gene>